<feature type="signal peptide" evidence="1">
    <location>
        <begin position="1"/>
        <end position="15"/>
    </location>
</feature>
<evidence type="ECO:0000256" key="1">
    <source>
        <dbReference type="SAM" id="SignalP"/>
    </source>
</evidence>
<protein>
    <submittedName>
        <fullName evidence="2">Uncharacterized protein</fullName>
    </submittedName>
</protein>
<dbReference type="Proteomes" id="UP000182961">
    <property type="component" value="Unassembled WGS sequence"/>
</dbReference>
<sequence length="174" mass="19797">MLKTCLLLLFFFSFAVEQPTFSERSTPKTIVVPASFLPLTLEELTADTIVPIAILEQKSKNVFEKYGIDFQGNCYDCDLANLKISRQKLIFTNVCDATQSIALKVLFIKKLNNQIIIGTPNSQWILFKVAKEGVYQLKIEGNRMIKEGFKVSAFFTLNKKLRQFKVHDCGDFQG</sequence>
<name>A0A1I4ZTX3_9FLAO</name>
<organism evidence="2 3">
    <name type="scientific">Flavobacterium succinicans</name>
    <dbReference type="NCBI Taxonomy" id="29536"/>
    <lineage>
        <taxon>Bacteria</taxon>
        <taxon>Pseudomonadati</taxon>
        <taxon>Bacteroidota</taxon>
        <taxon>Flavobacteriia</taxon>
        <taxon>Flavobacteriales</taxon>
        <taxon>Flavobacteriaceae</taxon>
        <taxon>Flavobacterium</taxon>
    </lineage>
</organism>
<feature type="chain" id="PRO_5011977853" evidence="1">
    <location>
        <begin position="16"/>
        <end position="174"/>
    </location>
</feature>
<dbReference type="AlphaFoldDB" id="A0A1I4ZTX3"/>
<dbReference type="eggNOG" id="ENOG50330X8">
    <property type="taxonomic scope" value="Bacteria"/>
</dbReference>
<keyword evidence="3" id="KW-1185">Reference proteome</keyword>
<dbReference type="EMBL" id="FOUT01000018">
    <property type="protein sequence ID" value="SFN53692.1"/>
    <property type="molecule type" value="Genomic_DNA"/>
</dbReference>
<evidence type="ECO:0000313" key="3">
    <source>
        <dbReference type="Proteomes" id="UP000182961"/>
    </source>
</evidence>
<gene>
    <name evidence="2" type="ORF">SAMN05444143_1184</name>
</gene>
<dbReference type="RefSeq" id="WP_024982652.1">
    <property type="nucleotide sequence ID" value="NZ_CBCRUM010000028.1"/>
</dbReference>
<reference evidence="3" key="1">
    <citation type="submission" date="2016-10" db="EMBL/GenBank/DDBJ databases">
        <authorList>
            <person name="Varghese N."/>
            <person name="Submissions S."/>
        </authorList>
    </citation>
    <scope>NUCLEOTIDE SEQUENCE [LARGE SCALE GENOMIC DNA]</scope>
    <source>
        <strain evidence="3">DSM 4002</strain>
    </source>
</reference>
<proteinExistence type="predicted"/>
<accession>A0A1I4ZTX3</accession>
<evidence type="ECO:0000313" key="2">
    <source>
        <dbReference type="EMBL" id="SFN53692.1"/>
    </source>
</evidence>
<keyword evidence="1" id="KW-0732">Signal</keyword>